<dbReference type="AlphaFoldDB" id="A0A0E9UKQ3"/>
<dbReference type="EMBL" id="GBXM01036353">
    <property type="protein sequence ID" value="JAH72224.1"/>
    <property type="molecule type" value="Transcribed_RNA"/>
</dbReference>
<dbReference type="EMBL" id="GBXM01043024">
    <property type="protein sequence ID" value="JAH65553.1"/>
    <property type="molecule type" value="Transcribed_RNA"/>
</dbReference>
<name>A0A0E9UKQ3_ANGAN</name>
<accession>A0A0E9UKQ3</accession>
<sequence length="25" mass="2911">MNCSNECQFRQVLTAPDSENQLVHF</sequence>
<protein>
    <submittedName>
        <fullName evidence="1">Uncharacterized protein</fullName>
    </submittedName>
</protein>
<proteinExistence type="predicted"/>
<reference evidence="1" key="1">
    <citation type="submission" date="2014-11" db="EMBL/GenBank/DDBJ databases">
        <authorList>
            <person name="Amaro Gonzalez C."/>
        </authorList>
    </citation>
    <scope>NUCLEOTIDE SEQUENCE</scope>
</reference>
<reference evidence="1" key="2">
    <citation type="journal article" date="2015" name="Fish Shellfish Immunol.">
        <title>Early steps in the European eel (Anguilla anguilla)-Vibrio vulnificus interaction in the gills: Role of the RtxA13 toxin.</title>
        <authorList>
            <person name="Callol A."/>
            <person name="Pajuelo D."/>
            <person name="Ebbesson L."/>
            <person name="Teles M."/>
            <person name="MacKenzie S."/>
            <person name="Amaro C."/>
        </authorList>
    </citation>
    <scope>NUCLEOTIDE SEQUENCE</scope>
</reference>
<organism evidence="1">
    <name type="scientific">Anguilla anguilla</name>
    <name type="common">European freshwater eel</name>
    <name type="synonym">Muraena anguilla</name>
    <dbReference type="NCBI Taxonomy" id="7936"/>
    <lineage>
        <taxon>Eukaryota</taxon>
        <taxon>Metazoa</taxon>
        <taxon>Chordata</taxon>
        <taxon>Craniata</taxon>
        <taxon>Vertebrata</taxon>
        <taxon>Euteleostomi</taxon>
        <taxon>Actinopterygii</taxon>
        <taxon>Neopterygii</taxon>
        <taxon>Teleostei</taxon>
        <taxon>Anguilliformes</taxon>
        <taxon>Anguillidae</taxon>
        <taxon>Anguilla</taxon>
    </lineage>
</organism>
<evidence type="ECO:0000313" key="1">
    <source>
        <dbReference type="EMBL" id="JAH65553.1"/>
    </source>
</evidence>